<dbReference type="EMBL" id="MHQY01000028">
    <property type="protein sequence ID" value="OHA13424.1"/>
    <property type="molecule type" value="Genomic_DNA"/>
</dbReference>
<evidence type="ECO:0000313" key="3">
    <source>
        <dbReference type="Proteomes" id="UP000177171"/>
    </source>
</evidence>
<name>A0A1G2LPH6_9BACT</name>
<evidence type="ECO:0000313" key="2">
    <source>
        <dbReference type="EMBL" id="OHA13424.1"/>
    </source>
</evidence>
<keyword evidence="1" id="KW-1133">Transmembrane helix</keyword>
<dbReference type="Proteomes" id="UP000177171">
    <property type="component" value="Unassembled WGS sequence"/>
</dbReference>
<keyword evidence="1" id="KW-0472">Membrane</keyword>
<gene>
    <name evidence="2" type="ORF">A3G49_01125</name>
</gene>
<keyword evidence="1" id="KW-0812">Transmembrane</keyword>
<sequence>MDKRWVVISSLIFVLVYAVIPFVLFQFGPGWGNAENLTFAHYYLAAMVVIPFMMLVVLFSPIILVVAIILVLAG</sequence>
<reference evidence="2 3" key="1">
    <citation type="journal article" date="2016" name="Nat. Commun.">
        <title>Thousands of microbial genomes shed light on interconnected biogeochemical processes in an aquifer system.</title>
        <authorList>
            <person name="Anantharaman K."/>
            <person name="Brown C.T."/>
            <person name="Hug L.A."/>
            <person name="Sharon I."/>
            <person name="Castelle C.J."/>
            <person name="Probst A.J."/>
            <person name="Thomas B.C."/>
            <person name="Singh A."/>
            <person name="Wilkins M.J."/>
            <person name="Karaoz U."/>
            <person name="Brodie E.L."/>
            <person name="Williams K.H."/>
            <person name="Hubbard S.S."/>
            <person name="Banfield J.F."/>
        </authorList>
    </citation>
    <scope>NUCLEOTIDE SEQUENCE [LARGE SCALE GENOMIC DNA]</scope>
</reference>
<protein>
    <submittedName>
        <fullName evidence="2">Uncharacterized protein</fullName>
    </submittedName>
</protein>
<feature type="transmembrane region" description="Helical" evidence="1">
    <location>
        <begin position="7"/>
        <end position="28"/>
    </location>
</feature>
<feature type="transmembrane region" description="Helical" evidence="1">
    <location>
        <begin position="40"/>
        <end position="73"/>
    </location>
</feature>
<evidence type="ECO:0000256" key="1">
    <source>
        <dbReference type="SAM" id="Phobius"/>
    </source>
</evidence>
<proteinExistence type="predicted"/>
<comment type="caution">
    <text evidence="2">The sequence shown here is derived from an EMBL/GenBank/DDBJ whole genome shotgun (WGS) entry which is preliminary data.</text>
</comment>
<organism evidence="2 3">
    <name type="scientific">Candidatus Sungbacteria bacterium RIFCSPLOWO2_12_FULL_41_11</name>
    <dbReference type="NCBI Taxonomy" id="1802286"/>
    <lineage>
        <taxon>Bacteria</taxon>
        <taxon>Candidatus Sungiibacteriota</taxon>
    </lineage>
</organism>
<accession>A0A1G2LPH6</accession>
<dbReference type="AlphaFoldDB" id="A0A1G2LPH6"/>